<evidence type="ECO:0000256" key="1">
    <source>
        <dbReference type="SAM" id="Phobius"/>
    </source>
</evidence>
<keyword evidence="3" id="KW-1185">Reference proteome</keyword>
<evidence type="ECO:0000313" key="2">
    <source>
        <dbReference type="EMBL" id="MBD2196075.1"/>
    </source>
</evidence>
<dbReference type="RefSeq" id="WP_190540858.1">
    <property type="nucleotide sequence ID" value="NZ_CAWPNO010000046.1"/>
</dbReference>
<evidence type="ECO:0000313" key="3">
    <source>
        <dbReference type="Proteomes" id="UP000658514"/>
    </source>
</evidence>
<sequence>MLVFFDGDRAGDFSYRPLKVNPLVVTGEIAIIAAHLIAMTSMRSVL</sequence>
<keyword evidence="1" id="KW-0812">Transmembrane</keyword>
<dbReference type="Proteomes" id="UP000658514">
    <property type="component" value="Unassembled WGS sequence"/>
</dbReference>
<comment type="caution">
    <text evidence="2">The sequence shown here is derived from an EMBL/GenBank/DDBJ whole genome shotgun (WGS) entry which is preliminary data.</text>
</comment>
<organism evidence="2 3">
    <name type="scientific">Calothrix parietina FACHB-288</name>
    <dbReference type="NCBI Taxonomy" id="2692896"/>
    <lineage>
        <taxon>Bacteria</taxon>
        <taxon>Bacillati</taxon>
        <taxon>Cyanobacteriota</taxon>
        <taxon>Cyanophyceae</taxon>
        <taxon>Nostocales</taxon>
        <taxon>Calotrichaceae</taxon>
        <taxon>Calothrix</taxon>
    </lineage>
</organism>
<feature type="transmembrane region" description="Helical" evidence="1">
    <location>
        <begin position="20"/>
        <end position="38"/>
    </location>
</feature>
<protein>
    <submittedName>
        <fullName evidence="2">Uncharacterized protein</fullName>
    </submittedName>
</protein>
<proteinExistence type="predicted"/>
<name>A0ABR8A9D1_9CYAN</name>
<dbReference type="EMBL" id="JACJQH010000015">
    <property type="protein sequence ID" value="MBD2196075.1"/>
    <property type="molecule type" value="Genomic_DNA"/>
</dbReference>
<keyword evidence="1" id="KW-1133">Transmembrane helix</keyword>
<accession>A0ABR8A9D1</accession>
<keyword evidence="1" id="KW-0472">Membrane</keyword>
<reference evidence="2 3" key="1">
    <citation type="journal article" date="2020" name="ISME J.">
        <title>Comparative genomics reveals insights into cyanobacterial evolution and habitat adaptation.</title>
        <authorList>
            <person name="Chen M.Y."/>
            <person name="Teng W.K."/>
            <person name="Zhao L."/>
            <person name="Hu C.X."/>
            <person name="Zhou Y.K."/>
            <person name="Han B.P."/>
            <person name="Song L.R."/>
            <person name="Shu W.S."/>
        </authorList>
    </citation>
    <scope>NUCLEOTIDE SEQUENCE [LARGE SCALE GENOMIC DNA]</scope>
    <source>
        <strain evidence="2 3">FACHB-288</strain>
    </source>
</reference>
<gene>
    <name evidence="2" type="ORF">H6G24_11290</name>
</gene>